<dbReference type="InterPro" id="IPR020846">
    <property type="entry name" value="MFS_dom"/>
</dbReference>
<evidence type="ECO:0000313" key="10">
    <source>
        <dbReference type="Proteomes" id="UP000256679"/>
    </source>
</evidence>
<proteinExistence type="predicted"/>
<dbReference type="RefSeq" id="WP_115754153.1">
    <property type="nucleotide sequence ID" value="NZ_QFCQ01000001.1"/>
</dbReference>
<keyword evidence="3" id="KW-1003">Cell membrane</keyword>
<gene>
    <name evidence="9" type="ORF">DIE28_00345</name>
</gene>
<evidence type="ECO:0000256" key="3">
    <source>
        <dbReference type="ARBA" id="ARBA00022475"/>
    </source>
</evidence>
<comment type="caution">
    <text evidence="9">The sequence shown here is derived from an EMBL/GenBank/DDBJ whole genome shotgun (WGS) entry which is preliminary data.</text>
</comment>
<organism evidence="9 10">
    <name type="scientific">Paracoccus thiocyanatus</name>
    <dbReference type="NCBI Taxonomy" id="34006"/>
    <lineage>
        <taxon>Bacteria</taxon>
        <taxon>Pseudomonadati</taxon>
        <taxon>Pseudomonadota</taxon>
        <taxon>Alphaproteobacteria</taxon>
        <taxon>Rhodobacterales</taxon>
        <taxon>Paracoccaceae</taxon>
        <taxon>Paracoccus</taxon>
    </lineage>
</organism>
<evidence type="ECO:0000256" key="2">
    <source>
        <dbReference type="ARBA" id="ARBA00022448"/>
    </source>
</evidence>
<dbReference type="Gene3D" id="1.20.1250.20">
    <property type="entry name" value="MFS general substrate transporter like domains"/>
    <property type="match status" value="1"/>
</dbReference>
<evidence type="ECO:0000256" key="5">
    <source>
        <dbReference type="ARBA" id="ARBA00022989"/>
    </source>
</evidence>
<dbReference type="EMBL" id="QFCQ01000001">
    <property type="protein sequence ID" value="RDW14922.1"/>
    <property type="molecule type" value="Genomic_DNA"/>
</dbReference>
<feature type="transmembrane region" description="Helical" evidence="7">
    <location>
        <begin position="234"/>
        <end position="251"/>
    </location>
</feature>
<evidence type="ECO:0000259" key="8">
    <source>
        <dbReference type="PROSITE" id="PS50850"/>
    </source>
</evidence>
<feature type="domain" description="Major facilitator superfamily (MFS) profile" evidence="8">
    <location>
        <begin position="17"/>
        <end position="404"/>
    </location>
</feature>
<dbReference type="InterPro" id="IPR036259">
    <property type="entry name" value="MFS_trans_sf"/>
</dbReference>
<feature type="transmembrane region" description="Helical" evidence="7">
    <location>
        <begin position="163"/>
        <end position="188"/>
    </location>
</feature>
<accession>A0A3D8PGZ8</accession>
<evidence type="ECO:0000256" key="6">
    <source>
        <dbReference type="ARBA" id="ARBA00023136"/>
    </source>
</evidence>
<evidence type="ECO:0000256" key="7">
    <source>
        <dbReference type="SAM" id="Phobius"/>
    </source>
</evidence>
<dbReference type="GO" id="GO:0022857">
    <property type="term" value="F:transmembrane transporter activity"/>
    <property type="evidence" value="ECO:0007669"/>
    <property type="project" value="InterPro"/>
</dbReference>
<evidence type="ECO:0000256" key="4">
    <source>
        <dbReference type="ARBA" id="ARBA00022692"/>
    </source>
</evidence>
<feature type="transmembrane region" description="Helical" evidence="7">
    <location>
        <begin position="49"/>
        <end position="70"/>
    </location>
</feature>
<keyword evidence="2" id="KW-0813">Transport</keyword>
<keyword evidence="6 7" id="KW-0472">Membrane</keyword>
<feature type="transmembrane region" description="Helical" evidence="7">
    <location>
        <begin position="20"/>
        <end position="43"/>
    </location>
</feature>
<feature type="transmembrane region" description="Helical" evidence="7">
    <location>
        <begin position="346"/>
        <end position="369"/>
    </location>
</feature>
<feature type="transmembrane region" description="Helical" evidence="7">
    <location>
        <begin position="381"/>
        <end position="399"/>
    </location>
</feature>
<comment type="subcellular location">
    <subcellularLocation>
        <location evidence="1">Cell membrane</location>
        <topology evidence="1">Multi-pass membrane protein</topology>
    </subcellularLocation>
</comment>
<evidence type="ECO:0000256" key="1">
    <source>
        <dbReference type="ARBA" id="ARBA00004651"/>
    </source>
</evidence>
<dbReference type="Pfam" id="PF05977">
    <property type="entry name" value="MFS_3"/>
    <property type="match status" value="1"/>
</dbReference>
<feature type="transmembrane region" description="Helical" evidence="7">
    <location>
        <begin position="291"/>
        <end position="309"/>
    </location>
</feature>
<dbReference type="AlphaFoldDB" id="A0A3D8PGZ8"/>
<feature type="transmembrane region" description="Helical" evidence="7">
    <location>
        <begin position="257"/>
        <end position="279"/>
    </location>
</feature>
<keyword evidence="5 7" id="KW-1133">Transmembrane helix</keyword>
<dbReference type="CDD" id="cd06173">
    <property type="entry name" value="MFS_MefA_like"/>
    <property type="match status" value="1"/>
</dbReference>
<protein>
    <submittedName>
        <fullName evidence="9">MFS transporter</fullName>
    </submittedName>
</protein>
<keyword evidence="4 7" id="KW-0812">Transmembrane</keyword>
<evidence type="ECO:0000313" key="9">
    <source>
        <dbReference type="EMBL" id="RDW14922.1"/>
    </source>
</evidence>
<dbReference type="SUPFAM" id="SSF103473">
    <property type="entry name" value="MFS general substrate transporter"/>
    <property type="match status" value="1"/>
</dbReference>
<name>A0A3D8PGZ8_9RHOB</name>
<dbReference type="GO" id="GO:0005886">
    <property type="term" value="C:plasma membrane"/>
    <property type="evidence" value="ECO:0007669"/>
    <property type="project" value="UniProtKB-SubCell"/>
</dbReference>
<dbReference type="PANTHER" id="PTHR23513">
    <property type="entry name" value="INTEGRAL MEMBRANE EFFLUX PROTEIN-RELATED"/>
    <property type="match status" value="1"/>
</dbReference>
<feature type="transmembrane region" description="Helical" evidence="7">
    <location>
        <begin position="315"/>
        <end position="334"/>
    </location>
</feature>
<keyword evidence="10" id="KW-1185">Reference proteome</keyword>
<dbReference type="InterPro" id="IPR010290">
    <property type="entry name" value="TM_effector"/>
</dbReference>
<dbReference type="Proteomes" id="UP000256679">
    <property type="component" value="Unassembled WGS sequence"/>
</dbReference>
<sequence>MPIPARKSPFAPLRRPDFRLLWSATLISNFGGLVQAVGAAWMMTQLTDSATLVALVQASNTLPIMLFALLSGAMADIFDRRTLLLGAQIFMALVSVLLAVLTWQGWMTPLLLLSLTFLIGVGQAIYNPPWQASMQDLVPREDLPAAVTLNSVGFNLMRSVGPAVGGIITAAFGAAAAFGLNALSYAPLLGALLRWRPITPARTTTPEPFVAAVGAGLRYVALSPNLVRVLSRGALFGFSAIVVLALLPVVAKQNPSGGSLLFGLLLGCFGLGAILGAVINPLVRERLDNENVVRVAFAAFGGSALMLALTESTWLHGLALLPAGASWVLALSLFNVTVQLSTPRWVVARALALYQTAVFGGMAAGSWTWGAVANSYDLDTALVAAALPLFLGAVLGHWLRIPEFGTLDLDPLNRFREPELALDLRGRSGPIQIMVDYEIDQKDVPDFLRLMALRRNVRRRDGARNWALLRDLEHPRHWTESYHIATWDEYVRHNLRRTKADFQTYEDLNRLHRGLAPPTVHRMIERHTVSLDDDVPLIGKIEVP</sequence>
<reference evidence="9 10" key="1">
    <citation type="submission" date="2018-05" db="EMBL/GenBank/DDBJ databases">
        <title>Whole genome sequencing of Paracoccus thiocyanatus SST.</title>
        <authorList>
            <person name="Ghosh W."/>
            <person name="Rameez M.J."/>
            <person name="Roy C."/>
        </authorList>
    </citation>
    <scope>NUCLEOTIDE SEQUENCE [LARGE SCALE GENOMIC DNA]</scope>
    <source>
        <strain evidence="9 10">SST</strain>
    </source>
</reference>
<dbReference type="PANTHER" id="PTHR23513:SF11">
    <property type="entry name" value="STAPHYLOFERRIN A TRANSPORTER"/>
    <property type="match status" value="1"/>
</dbReference>
<feature type="transmembrane region" description="Helical" evidence="7">
    <location>
        <begin position="82"/>
        <end position="100"/>
    </location>
</feature>
<dbReference type="PROSITE" id="PS50850">
    <property type="entry name" value="MFS"/>
    <property type="match status" value="1"/>
</dbReference>